<keyword evidence="1 2" id="KW-0413">Isomerase</keyword>
<comment type="caution">
    <text evidence="5">The sequence shown here is derived from an EMBL/GenBank/DDBJ whole genome shotgun (WGS) entry which is preliminary data.</text>
</comment>
<dbReference type="RefSeq" id="WP_167184508.1">
    <property type="nucleotide sequence ID" value="NZ_JAAONZ010000004.1"/>
</dbReference>
<feature type="domain" description="Xylose isomerase-like TIM barrel" evidence="4">
    <location>
        <begin position="20"/>
        <end position="253"/>
    </location>
</feature>
<dbReference type="InterPro" id="IPR026040">
    <property type="entry name" value="HyI-like"/>
</dbReference>
<dbReference type="PANTHER" id="PTHR43489">
    <property type="entry name" value="ISOMERASE"/>
    <property type="match status" value="1"/>
</dbReference>
<comment type="similarity">
    <text evidence="2">Belongs to the hyi family.</text>
</comment>
<dbReference type="Pfam" id="PF01261">
    <property type="entry name" value="AP_endonuc_2"/>
    <property type="match status" value="1"/>
</dbReference>
<organism evidence="5 6">
    <name type="scientific">Pseudomaricurvus hydrocarbonicus</name>
    <dbReference type="NCBI Taxonomy" id="1470433"/>
    <lineage>
        <taxon>Bacteria</taxon>
        <taxon>Pseudomonadati</taxon>
        <taxon>Pseudomonadota</taxon>
        <taxon>Gammaproteobacteria</taxon>
        <taxon>Cellvibrionales</taxon>
        <taxon>Cellvibrionaceae</taxon>
        <taxon>Pseudomaricurvus</taxon>
    </lineage>
</organism>
<reference evidence="5" key="1">
    <citation type="submission" date="2020-03" db="EMBL/GenBank/DDBJ databases">
        <authorList>
            <person name="Guo F."/>
        </authorList>
    </citation>
    <scope>NUCLEOTIDE SEQUENCE</scope>
    <source>
        <strain evidence="5">JCM 30134</strain>
    </source>
</reference>
<dbReference type="Proteomes" id="UP000787472">
    <property type="component" value="Unassembled WGS sequence"/>
</dbReference>
<dbReference type="GO" id="GO:0008903">
    <property type="term" value="F:hydroxypyruvate isomerase activity"/>
    <property type="evidence" value="ECO:0007669"/>
    <property type="project" value="TreeGrafter"/>
</dbReference>
<sequence length="257" mass="29111">MKLCANISTLFTEHPLAERFAAARQNGFNAVEIQFPYDEDLQLLIDRQQQADTRIALINVPAGDLMAGGLGLACSPNTTDAFRHAVDQCLIYGESLQVDCVNVLAGRVPDQKQSDRCFDVFLHNLEYCADQFQSIGVTTVFEAINTYDMPDFLIHSVAQMQQVLKDLNHRTVKMQYDLYHMARMNEPTQALLPQILSDIGHLQFADTPHRHQPGTGNLAFEKIIQQLQDLRYDKWIGAEYKPDGNTEDSLDWMSLFS</sequence>
<evidence type="ECO:0000256" key="1">
    <source>
        <dbReference type="ARBA" id="ARBA00023235"/>
    </source>
</evidence>
<dbReference type="PANTHER" id="PTHR43489:SF6">
    <property type="entry name" value="HYDROXYPYRUVATE ISOMERASE-RELATED"/>
    <property type="match status" value="1"/>
</dbReference>
<dbReference type="Gene3D" id="3.20.20.150">
    <property type="entry name" value="Divalent-metal-dependent TIM barrel enzymes"/>
    <property type="match status" value="1"/>
</dbReference>
<dbReference type="SUPFAM" id="SSF51658">
    <property type="entry name" value="Xylose isomerase-like"/>
    <property type="match status" value="1"/>
</dbReference>
<evidence type="ECO:0000313" key="5">
    <source>
        <dbReference type="EMBL" id="NHO65503.1"/>
    </source>
</evidence>
<evidence type="ECO:0000259" key="4">
    <source>
        <dbReference type="Pfam" id="PF01261"/>
    </source>
</evidence>
<feature type="active site" description="Proton donor/acceptor" evidence="3">
    <location>
        <position position="142"/>
    </location>
</feature>
<protein>
    <submittedName>
        <fullName evidence="5">TIM barrel protein</fullName>
    </submittedName>
</protein>
<evidence type="ECO:0000256" key="2">
    <source>
        <dbReference type="PIRNR" id="PIRNR006241"/>
    </source>
</evidence>
<keyword evidence="6" id="KW-1185">Reference proteome</keyword>
<dbReference type="GO" id="GO:0046487">
    <property type="term" value="P:glyoxylate metabolic process"/>
    <property type="evidence" value="ECO:0007669"/>
    <property type="project" value="TreeGrafter"/>
</dbReference>
<dbReference type="PIRSF" id="PIRSF006241">
    <property type="entry name" value="HyI"/>
    <property type="match status" value="1"/>
</dbReference>
<proteinExistence type="inferred from homology"/>
<evidence type="ECO:0000256" key="3">
    <source>
        <dbReference type="PIRSR" id="PIRSR006241-50"/>
    </source>
</evidence>
<feature type="active site" description="Proton donor/acceptor" evidence="3">
    <location>
        <position position="239"/>
    </location>
</feature>
<dbReference type="AlphaFoldDB" id="A0A9E5JTW7"/>
<accession>A0A9E5JTW7</accession>
<gene>
    <name evidence="5" type="ORF">G8770_08130</name>
</gene>
<dbReference type="InterPro" id="IPR013022">
    <property type="entry name" value="Xyl_isomerase-like_TIM-brl"/>
</dbReference>
<evidence type="ECO:0000313" key="6">
    <source>
        <dbReference type="Proteomes" id="UP000787472"/>
    </source>
</evidence>
<dbReference type="InterPro" id="IPR050417">
    <property type="entry name" value="Sugar_Epim/Isomerase"/>
</dbReference>
<name>A0A9E5JTW7_9GAMM</name>
<dbReference type="EMBL" id="JAAONZ010000004">
    <property type="protein sequence ID" value="NHO65503.1"/>
    <property type="molecule type" value="Genomic_DNA"/>
</dbReference>
<dbReference type="InterPro" id="IPR036237">
    <property type="entry name" value="Xyl_isomerase-like_sf"/>
</dbReference>